<proteinExistence type="predicted"/>
<protein>
    <submittedName>
        <fullName evidence="1">Uncharacterized protein</fullName>
    </submittedName>
</protein>
<organism evidence="1 2">
    <name type="scientific">Achromobacter spanius</name>
    <dbReference type="NCBI Taxonomy" id="217203"/>
    <lineage>
        <taxon>Bacteria</taxon>
        <taxon>Pseudomonadati</taxon>
        <taxon>Pseudomonadota</taxon>
        <taxon>Betaproteobacteria</taxon>
        <taxon>Burkholderiales</taxon>
        <taxon>Alcaligenaceae</taxon>
        <taxon>Achromobacter</taxon>
    </lineage>
</organism>
<dbReference type="AlphaFoldDB" id="A0AAW3I2L2"/>
<dbReference type="Proteomes" id="UP000037511">
    <property type="component" value="Unassembled WGS sequence"/>
</dbReference>
<gene>
    <name evidence="1" type="ORF">AFM18_14550</name>
</gene>
<name>A0AAW3I2L2_9BURK</name>
<accession>A0AAW3I2L2</accession>
<reference evidence="1 2" key="1">
    <citation type="submission" date="2015-07" db="EMBL/GenBank/DDBJ databases">
        <title>Draft genome of Achromobacter spanius.</title>
        <authorList>
            <person name="Wang X."/>
        </authorList>
    </citation>
    <scope>NUCLEOTIDE SEQUENCE [LARGE SCALE GENOMIC DNA]</scope>
    <source>
        <strain evidence="1 2">CGMCC9173</strain>
    </source>
</reference>
<dbReference type="EMBL" id="LGVG01000016">
    <property type="protein sequence ID" value="KNE27085.1"/>
    <property type="molecule type" value="Genomic_DNA"/>
</dbReference>
<evidence type="ECO:0000313" key="1">
    <source>
        <dbReference type="EMBL" id="KNE27085.1"/>
    </source>
</evidence>
<sequence>MDDEVPRFVVTLDQAVWRCAYYRTLVLAPIFRLTDLPVLLAVQLHGPTRFADALFKVLADTIGSQDRRGKTKVRVLVKMVLAETRGAVEIALRVPFDVAQQCRALCVAHAPCIFEAAGEFVDLCFLHDDYLSVSTAVE</sequence>
<comment type="caution">
    <text evidence="1">The sequence shown here is derived from an EMBL/GenBank/DDBJ whole genome shotgun (WGS) entry which is preliminary data.</text>
</comment>
<evidence type="ECO:0000313" key="2">
    <source>
        <dbReference type="Proteomes" id="UP000037511"/>
    </source>
</evidence>